<protein>
    <submittedName>
        <fullName evidence="1">Uncharacterized protein</fullName>
    </submittedName>
</protein>
<proteinExistence type="predicted"/>
<sequence>MAKRKKPKTTKATERPIQPRDDKSTRGWGILPAEVRLLILETLSNECRGHLAPYASVCREWQSVIEKKIFHCIRIRIKSYKNVREMASWLDWKFYKFGKIAATRRNLIRHIWLDVGLHEYTCRSCQEKESSGVSEINGRSMRKAITYLFTTMKDWAPAGDLTLEITAHSPSDSKHWFKELGFGNEDKDSQPGWHDPKHGWADGQQVTPPNGLALSRVYSKLEFRLPWDLPNVHAVTKLVIRRQVRRSLTPMALEGLTRHLRRLESVVYEPWRDWGIYEQLKWVFSRGLPRTLQTLSLFEVFDEEHIAPLQKEARAYNSISIKRKADPRVCEALVSRNLRRTLSLTHLSVAFLIDARDFFQEIEPETWNCLQSLVLTSRVLTQKAHHTKVSSLLCDVSKAASSMPQLHTLALWNAKKGEACSFVYYKRDRLVAWRGTWDLKDTADIVQAWERAVSKHSSPDIRFETVSLNGNLVNSLGDTIPQLGLPPGVIDPLSLRQMQKES</sequence>
<evidence type="ECO:0000313" key="1">
    <source>
        <dbReference type="EMBL" id="KAJ3546186.1"/>
    </source>
</evidence>
<evidence type="ECO:0000313" key="2">
    <source>
        <dbReference type="Proteomes" id="UP001148629"/>
    </source>
</evidence>
<gene>
    <name evidence="1" type="ORF">NM208_g2121</name>
</gene>
<dbReference type="EMBL" id="JANRMS010000122">
    <property type="protein sequence ID" value="KAJ3546186.1"/>
    <property type="molecule type" value="Genomic_DNA"/>
</dbReference>
<reference evidence="1" key="1">
    <citation type="submission" date="2022-08" db="EMBL/GenBank/DDBJ databases">
        <title>Genome Sequence of Fusarium decemcellulare.</title>
        <authorList>
            <person name="Buettner E."/>
        </authorList>
    </citation>
    <scope>NUCLEOTIDE SEQUENCE</scope>
    <source>
        <strain evidence="1">Babe19</strain>
    </source>
</reference>
<dbReference type="Proteomes" id="UP001148629">
    <property type="component" value="Unassembled WGS sequence"/>
</dbReference>
<keyword evidence="2" id="KW-1185">Reference proteome</keyword>
<organism evidence="1 2">
    <name type="scientific">Fusarium decemcellulare</name>
    <dbReference type="NCBI Taxonomy" id="57161"/>
    <lineage>
        <taxon>Eukaryota</taxon>
        <taxon>Fungi</taxon>
        <taxon>Dikarya</taxon>
        <taxon>Ascomycota</taxon>
        <taxon>Pezizomycotina</taxon>
        <taxon>Sordariomycetes</taxon>
        <taxon>Hypocreomycetidae</taxon>
        <taxon>Hypocreales</taxon>
        <taxon>Nectriaceae</taxon>
        <taxon>Fusarium</taxon>
        <taxon>Fusarium decemcellulare species complex</taxon>
    </lineage>
</organism>
<name>A0ACC1STQ8_9HYPO</name>
<accession>A0ACC1STQ8</accession>
<comment type="caution">
    <text evidence="1">The sequence shown here is derived from an EMBL/GenBank/DDBJ whole genome shotgun (WGS) entry which is preliminary data.</text>
</comment>